<dbReference type="GO" id="GO:0006281">
    <property type="term" value="P:DNA repair"/>
    <property type="evidence" value="ECO:0007669"/>
    <property type="project" value="InterPro"/>
</dbReference>
<dbReference type="GO" id="GO:0003697">
    <property type="term" value="F:single-stranded DNA binding"/>
    <property type="evidence" value="ECO:0007669"/>
    <property type="project" value="TreeGrafter"/>
</dbReference>
<dbReference type="Proteomes" id="UP000750711">
    <property type="component" value="Unassembled WGS sequence"/>
</dbReference>
<keyword evidence="3" id="KW-1185">Reference proteome</keyword>
<feature type="region of interest" description="Disordered" evidence="1">
    <location>
        <begin position="167"/>
        <end position="186"/>
    </location>
</feature>
<dbReference type="InterPro" id="IPR010347">
    <property type="entry name" value="Tdp1"/>
</dbReference>
<gene>
    <name evidence="2" type="ORF">GP486_005419</name>
</gene>
<protein>
    <submittedName>
        <fullName evidence="2">Uncharacterized protein</fullName>
    </submittedName>
</protein>
<accession>A0A9P8L9A4</accession>
<evidence type="ECO:0000313" key="2">
    <source>
        <dbReference type="EMBL" id="KAH0556793.1"/>
    </source>
</evidence>
<feature type="region of interest" description="Disordered" evidence="1">
    <location>
        <begin position="67"/>
        <end position="102"/>
    </location>
</feature>
<dbReference type="EMBL" id="JAGHQM010001009">
    <property type="protein sequence ID" value="KAH0556793.1"/>
    <property type="molecule type" value="Genomic_DNA"/>
</dbReference>
<dbReference type="GO" id="GO:0003690">
    <property type="term" value="F:double-stranded DNA binding"/>
    <property type="evidence" value="ECO:0007669"/>
    <property type="project" value="TreeGrafter"/>
</dbReference>
<dbReference type="PANTHER" id="PTHR12415">
    <property type="entry name" value="TYROSYL-DNA PHOSPHODIESTERASE 1"/>
    <property type="match status" value="1"/>
</dbReference>
<comment type="caution">
    <text evidence="2">The sequence shown here is derived from an EMBL/GenBank/DDBJ whole genome shotgun (WGS) entry which is preliminary data.</text>
</comment>
<reference evidence="2" key="1">
    <citation type="submission" date="2021-03" db="EMBL/GenBank/DDBJ databases">
        <title>Comparative genomics and phylogenomic investigation of the class Geoglossomycetes provide insights into ecological specialization and systematics.</title>
        <authorList>
            <person name="Melie T."/>
            <person name="Pirro S."/>
            <person name="Miller A.N."/>
            <person name="Quandt A."/>
        </authorList>
    </citation>
    <scope>NUCLEOTIDE SEQUENCE</scope>
    <source>
        <strain evidence="2">CAQ_001_2017</strain>
    </source>
</reference>
<dbReference type="GO" id="GO:0017005">
    <property type="term" value="F:3'-tyrosyl-DNA phosphodiesterase activity"/>
    <property type="evidence" value="ECO:0007669"/>
    <property type="project" value="TreeGrafter"/>
</dbReference>
<dbReference type="PANTHER" id="PTHR12415:SF4">
    <property type="entry name" value="TYROSYL-DNA PHOSPHODIESTERASE DOMAIN-CONTAINING PROTEIN"/>
    <property type="match status" value="1"/>
</dbReference>
<dbReference type="GO" id="GO:0005634">
    <property type="term" value="C:nucleus"/>
    <property type="evidence" value="ECO:0007669"/>
    <property type="project" value="InterPro"/>
</dbReference>
<dbReference type="AlphaFoldDB" id="A0A9P8L9A4"/>
<dbReference type="Gene3D" id="3.30.870.10">
    <property type="entry name" value="Endonuclease Chain A"/>
    <property type="match status" value="2"/>
</dbReference>
<organism evidence="2 3">
    <name type="scientific">Trichoglossum hirsutum</name>
    <dbReference type="NCBI Taxonomy" id="265104"/>
    <lineage>
        <taxon>Eukaryota</taxon>
        <taxon>Fungi</taxon>
        <taxon>Dikarya</taxon>
        <taxon>Ascomycota</taxon>
        <taxon>Pezizomycotina</taxon>
        <taxon>Geoglossomycetes</taxon>
        <taxon>Geoglossales</taxon>
        <taxon>Geoglossaceae</taxon>
        <taxon>Trichoglossum</taxon>
    </lineage>
</organism>
<dbReference type="Pfam" id="PF06087">
    <property type="entry name" value="Tyr-DNA_phospho"/>
    <property type="match status" value="1"/>
</dbReference>
<dbReference type="SUPFAM" id="SSF56024">
    <property type="entry name" value="Phospholipase D/nuclease"/>
    <property type="match status" value="1"/>
</dbReference>
<name>A0A9P8L9A4_9PEZI</name>
<proteinExistence type="predicted"/>
<evidence type="ECO:0000256" key="1">
    <source>
        <dbReference type="SAM" id="MobiDB-lite"/>
    </source>
</evidence>
<sequence>MSDDWDERHQLEIAIALSLQQQHGSRSTSPARQVKVIDLCSDEEPEVPKYQGPSKRVEGRQFIELDGQQDANTRCAGNKLRSTPNQNSEERTSGSLSLLPENNLLGKSSRDVRHEPPTKALTFLQSIDRKRMEEERLARKRKAAISPPPRRVKTAKQAEFSDIAIPGSVSRGDIQDPSSSLSSSHSFSFTRGGANLSSCSGTNTFQRTPTPGGLGIQYPKGIIKKTWAWGYQRGGDVKLEEVLQKGDLRTAVLSAFQWDMDWVFSKITRDQTKLIFVMQAKDEETVRQVKSSDRQMVFMIDLPRLTDEGVANIEDLTFFGEELVHFLQAMEIDKTVIKGLLKFDFRETSDLAFVHTM</sequence>
<evidence type="ECO:0000313" key="3">
    <source>
        <dbReference type="Proteomes" id="UP000750711"/>
    </source>
</evidence>